<proteinExistence type="predicted"/>
<evidence type="ECO:0008006" key="3">
    <source>
        <dbReference type="Google" id="ProtNLM"/>
    </source>
</evidence>
<dbReference type="Proteomes" id="UP000629371">
    <property type="component" value="Unassembled WGS sequence"/>
</dbReference>
<dbReference type="EMBL" id="JAERRI010000018">
    <property type="protein sequence ID" value="MBL1093231.1"/>
    <property type="molecule type" value="Genomic_DNA"/>
</dbReference>
<accession>A0ABS1MZL6</accession>
<organism evidence="1 2">
    <name type="scientific">Streptomyces siderophoricus</name>
    <dbReference type="NCBI Taxonomy" id="2802281"/>
    <lineage>
        <taxon>Bacteria</taxon>
        <taxon>Bacillati</taxon>
        <taxon>Actinomycetota</taxon>
        <taxon>Actinomycetes</taxon>
        <taxon>Kitasatosporales</taxon>
        <taxon>Streptomycetaceae</taxon>
        <taxon>Streptomyces</taxon>
    </lineage>
</organism>
<comment type="caution">
    <text evidence="1">The sequence shown here is derived from an EMBL/GenBank/DDBJ whole genome shotgun (WGS) entry which is preliminary data.</text>
</comment>
<sequence>MDLPSVPASVTTLITSGKLPPEFRALFTPAGELTDGTAWSHVASSVNECLASGEVDEDVRGAVALAGAYGCLASYEDFMDPDDMNEDIERAAELLREAEANGVDEEETSELWWYSEDLRDRAAEFREYEADMHAYVTKHGATPWGRLDAKLEQAHDLYSAGERPAALALFREVAEISPWDSEFSGCSDRIGAGWCRLLHDAAHHDGPEAARKIWQDARAHYRAAKFPHRDHAWQLIEMLLGTGLPDIIEVILREWVEAAEQAGTSDVPVTEDQHRIFQLAVAEIEGSPSNPVT</sequence>
<reference evidence="1 2" key="1">
    <citation type="submission" date="2021-01" db="EMBL/GenBank/DDBJ databases">
        <title>WGS of actinomycetes isolated from Thailand.</title>
        <authorList>
            <person name="Thawai C."/>
        </authorList>
    </citation>
    <scope>NUCLEOTIDE SEQUENCE [LARGE SCALE GENOMIC DNA]</scope>
    <source>
        <strain evidence="1 2">CH9-7</strain>
    </source>
</reference>
<evidence type="ECO:0000313" key="2">
    <source>
        <dbReference type="Proteomes" id="UP000629371"/>
    </source>
</evidence>
<name>A0ABS1MZL6_9ACTN</name>
<dbReference type="RefSeq" id="WP_201808820.1">
    <property type="nucleotide sequence ID" value="NZ_JAERRI010000018.1"/>
</dbReference>
<protein>
    <recommendedName>
        <fullName evidence="3">Tetratricopeptide repeat protein</fullName>
    </recommendedName>
</protein>
<gene>
    <name evidence="1" type="ORF">JK360_28440</name>
</gene>
<evidence type="ECO:0000313" key="1">
    <source>
        <dbReference type="EMBL" id="MBL1093231.1"/>
    </source>
</evidence>
<keyword evidence="2" id="KW-1185">Reference proteome</keyword>